<keyword evidence="1" id="KW-0812">Transmembrane</keyword>
<evidence type="ECO:0000313" key="2">
    <source>
        <dbReference type="EMBL" id="NVO55772.1"/>
    </source>
</evidence>
<comment type="caution">
    <text evidence="2">The sequence shown here is derived from an EMBL/GenBank/DDBJ whole genome shotgun (WGS) entry which is preliminary data.</text>
</comment>
<accession>A0ABX2PRE7</accession>
<dbReference type="Pfam" id="PF13687">
    <property type="entry name" value="DUF4153"/>
    <property type="match status" value="1"/>
</dbReference>
<reference evidence="2 3" key="1">
    <citation type="submission" date="2020-06" db="EMBL/GenBank/DDBJ databases">
        <authorList>
            <person name="Cao W.R."/>
        </authorList>
    </citation>
    <scope>NUCLEOTIDE SEQUENCE [LARGE SCALE GENOMIC DNA]</scope>
    <source>
        <strain evidence="2 3">B1Z28</strain>
    </source>
</reference>
<keyword evidence="1" id="KW-0472">Membrane</keyword>
<organism evidence="2 3">
    <name type="scientific">Ruegeria haliotis</name>
    <dbReference type="NCBI Taxonomy" id="2747601"/>
    <lineage>
        <taxon>Bacteria</taxon>
        <taxon>Pseudomonadati</taxon>
        <taxon>Pseudomonadota</taxon>
        <taxon>Alphaproteobacteria</taxon>
        <taxon>Rhodobacterales</taxon>
        <taxon>Roseobacteraceae</taxon>
        <taxon>Ruegeria</taxon>
    </lineage>
</organism>
<protein>
    <submittedName>
        <fullName evidence="2">DUF4173 domain-containing protein</fullName>
    </submittedName>
</protein>
<sequence length="513" mass="57235">MSGQLVINGVPDSIRHDGWWLACSDAQAGHSFEASGPSNPSRPDIRHRAVLPVLLLLVWLADWLFWDHGPGISIALFVLTLSACVLAVKPKGATRREWGIALGVQVICNLPIVEQVQALSLLFTVGGITMLVVWVGYDRMVEWWQAIWALIHLSSVGVVLLPVTVVKETRTFQASPDLKQHARSMILPLTVGLVFLFLLAAANPILERFLAQFSELDFLTAEHLQRVVFWFGMACLIWPYLNLSGGVLGPLAKAPSFRSGHVPWLAALVTSESLRNSLLLFNLLFFVQTVLDIGVLTGGMSLPEGMTYARYAHRGAYPLVATALLAGLFAIATHRMIDQSRFLRNLMLVWLAQNMFLVITAVIRLSLYVEAYTLTYLRVAAFIWMGLVFVGLILIIVQIIRTKSIAWLVRSNLAALAVTLFLCCFVNFAFVVADFNFRKSYDLSNLDTGYICGLGEQALPVIDAYEAKTGHPMCLGDGWYMPVKPVFQPLENWREWGFRRWRLQVYLDGGAQE</sequence>
<feature type="transmembrane region" description="Helical" evidence="1">
    <location>
        <begin position="143"/>
        <end position="165"/>
    </location>
</feature>
<dbReference type="RefSeq" id="WP_176863502.1">
    <property type="nucleotide sequence ID" value="NZ_JABXWT010000002.1"/>
</dbReference>
<name>A0ABX2PRE7_9RHOB</name>
<dbReference type="EMBL" id="JABXWT010000002">
    <property type="protein sequence ID" value="NVO55772.1"/>
    <property type="molecule type" value="Genomic_DNA"/>
</dbReference>
<feature type="transmembrane region" description="Helical" evidence="1">
    <location>
        <begin position="226"/>
        <end position="248"/>
    </location>
</feature>
<feature type="transmembrane region" description="Helical" evidence="1">
    <location>
        <begin position="186"/>
        <end position="206"/>
    </location>
</feature>
<feature type="transmembrane region" description="Helical" evidence="1">
    <location>
        <begin position="278"/>
        <end position="296"/>
    </location>
</feature>
<feature type="transmembrane region" description="Helical" evidence="1">
    <location>
        <begin position="118"/>
        <end position="137"/>
    </location>
</feature>
<feature type="transmembrane region" description="Helical" evidence="1">
    <location>
        <begin position="72"/>
        <end position="88"/>
    </location>
</feature>
<dbReference type="Proteomes" id="UP000630805">
    <property type="component" value="Unassembled WGS sequence"/>
</dbReference>
<feature type="transmembrane region" description="Helical" evidence="1">
    <location>
        <begin position="412"/>
        <end position="433"/>
    </location>
</feature>
<proteinExistence type="predicted"/>
<feature type="transmembrane region" description="Helical" evidence="1">
    <location>
        <begin position="49"/>
        <end position="66"/>
    </location>
</feature>
<keyword evidence="1" id="KW-1133">Transmembrane helix</keyword>
<evidence type="ECO:0000256" key="1">
    <source>
        <dbReference type="SAM" id="Phobius"/>
    </source>
</evidence>
<feature type="transmembrane region" description="Helical" evidence="1">
    <location>
        <begin position="316"/>
        <end position="334"/>
    </location>
</feature>
<evidence type="ECO:0000313" key="3">
    <source>
        <dbReference type="Proteomes" id="UP000630805"/>
    </source>
</evidence>
<gene>
    <name evidence="2" type="ORF">HW561_08225</name>
</gene>
<dbReference type="InterPro" id="IPR025291">
    <property type="entry name" value="DUF4153"/>
</dbReference>
<keyword evidence="3" id="KW-1185">Reference proteome</keyword>
<feature type="transmembrane region" description="Helical" evidence="1">
    <location>
        <begin position="346"/>
        <end position="367"/>
    </location>
</feature>
<feature type="transmembrane region" description="Helical" evidence="1">
    <location>
        <begin position="379"/>
        <end position="400"/>
    </location>
</feature>